<evidence type="ECO:0000313" key="1">
    <source>
        <dbReference type="EMBL" id="GMG40470.1"/>
    </source>
</evidence>
<evidence type="ECO:0000313" key="2">
    <source>
        <dbReference type="Proteomes" id="UP001165063"/>
    </source>
</evidence>
<protein>
    <submittedName>
        <fullName evidence="1">Unnamed protein product</fullName>
    </submittedName>
</protein>
<accession>A0A9W6Z425</accession>
<gene>
    <name evidence="1" type="ORF">Amon01_000621600</name>
</gene>
<dbReference type="OrthoDB" id="4044171at2759"/>
<name>A0A9W6Z425_AMBMO</name>
<comment type="caution">
    <text evidence="1">The sequence shown here is derived from an EMBL/GenBank/DDBJ whole genome shotgun (WGS) entry which is preliminary data.</text>
</comment>
<organism evidence="1 2">
    <name type="scientific">Ambrosiozyma monospora</name>
    <name type="common">Yeast</name>
    <name type="synonym">Endomycopsis monosporus</name>
    <dbReference type="NCBI Taxonomy" id="43982"/>
    <lineage>
        <taxon>Eukaryota</taxon>
        <taxon>Fungi</taxon>
        <taxon>Dikarya</taxon>
        <taxon>Ascomycota</taxon>
        <taxon>Saccharomycotina</taxon>
        <taxon>Pichiomycetes</taxon>
        <taxon>Pichiales</taxon>
        <taxon>Pichiaceae</taxon>
        <taxon>Ambrosiozyma</taxon>
    </lineage>
</organism>
<dbReference type="AlphaFoldDB" id="A0A9W6Z425"/>
<sequence>MQQRLKEKREQEWKKFREQERAKWAFLNAEQARKIEGDSKNGMAVSNNDDIYGANNGTALNVDEVKDKIAVSTFSRVSSHSLENGDMEKTTVVKRKFDDGSTEERKLKEIIDREGNSRIVSQDVNSKPPGKGWFW</sequence>
<dbReference type="EMBL" id="BSXU01003841">
    <property type="protein sequence ID" value="GMG40470.1"/>
    <property type="molecule type" value="Genomic_DNA"/>
</dbReference>
<dbReference type="Proteomes" id="UP001165063">
    <property type="component" value="Unassembled WGS sequence"/>
</dbReference>
<reference evidence="1" key="1">
    <citation type="submission" date="2023-04" db="EMBL/GenBank/DDBJ databases">
        <title>Ambrosiozyma monospora NBRC 1965.</title>
        <authorList>
            <person name="Ichikawa N."/>
            <person name="Sato H."/>
            <person name="Tonouchi N."/>
        </authorList>
    </citation>
    <scope>NUCLEOTIDE SEQUENCE</scope>
    <source>
        <strain evidence="1">NBRC 1965</strain>
    </source>
</reference>
<proteinExistence type="predicted"/>
<keyword evidence="2" id="KW-1185">Reference proteome</keyword>